<sequence>MTKLGNLGAFALMAVACLTIMVGCVIVPGLPDIANQLHLSPQQSSWLVTLPSLGVVIFGAPVGRVMKRLGAYSLLIIGLVLYGALGIIGMWIENTVVLFADRLVLGGATAMVMASGTALISDFYQGSQRLKMIALQGMSIELGGVIFLAIGGILAKMNWSFPFYLYLMAWVFLILVVSFVPKPRLFHHGMTNSSIKPEETTGKEQVRIVYFAACLSMILFFTAVIMMPRFLSTLGLNESQTGYFMAFISLIAVGAASQMPKVQHKLGSISTLSLAFIAYALSHALYSSGSLPIMIVGAIVMGIGFGLSVPLVNHMIVERSYASHRNQNLAMLSVAIFLGQFLSSFMSYIPGNGRDTFMVAGIAALIIALLFLTQRKSDHVEQPKIS</sequence>
<evidence type="ECO:0000256" key="3">
    <source>
        <dbReference type="ARBA" id="ARBA00022692"/>
    </source>
</evidence>
<dbReference type="InterPro" id="IPR011701">
    <property type="entry name" value="MFS"/>
</dbReference>
<evidence type="ECO:0000313" key="8">
    <source>
        <dbReference type="EMBL" id="MBF9002359.1"/>
    </source>
</evidence>
<dbReference type="PANTHER" id="PTHR43124:SF3">
    <property type="entry name" value="CHLORAMPHENICOL EFFLUX PUMP RV0191"/>
    <property type="match status" value="1"/>
</dbReference>
<reference evidence="8 9" key="1">
    <citation type="submission" date="2020-11" db="EMBL/GenBank/DDBJ databases">
        <title>Vibrio nitrifigilis sp. nov., a marine nitrogen-fixing bacterium isolated from the lagoon sediment of an islet inside an atoll.</title>
        <authorList>
            <person name="Wang L.-T."/>
            <person name="Shieh W.Y."/>
        </authorList>
    </citation>
    <scope>NUCLEOTIDE SEQUENCE [LARGE SCALE GENOMIC DNA]</scope>
    <source>
        <strain evidence="8 9">NFV-1</strain>
    </source>
</reference>
<feature type="transmembrane region" description="Helical" evidence="6">
    <location>
        <begin position="103"/>
        <end position="121"/>
    </location>
</feature>
<comment type="caution">
    <text evidence="8">The sequence shown here is derived from an EMBL/GenBank/DDBJ whole genome shotgun (WGS) entry which is preliminary data.</text>
</comment>
<feature type="transmembrane region" description="Helical" evidence="6">
    <location>
        <begin position="266"/>
        <end position="286"/>
    </location>
</feature>
<gene>
    <name evidence="8" type="ORF">I1A42_17960</name>
</gene>
<comment type="subcellular location">
    <subcellularLocation>
        <location evidence="1">Cell membrane</location>
        <topology evidence="1">Multi-pass membrane protein</topology>
    </subcellularLocation>
</comment>
<keyword evidence="4 6" id="KW-1133">Transmembrane helix</keyword>
<evidence type="ECO:0000256" key="6">
    <source>
        <dbReference type="SAM" id="Phobius"/>
    </source>
</evidence>
<dbReference type="Pfam" id="PF07690">
    <property type="entry name" value="MFS_1"/>
    <property type="match status" value="1"/>
</dbReference>
<feature type="transmembrane region" description="Helical" evidence="6">
    <location>
        <begin position="208"/>
        <end position="230"/>
    </location>
</feature>
<feature type="transmembrane region" description="Helical" evidence="6">
    <location>
        <begin position="69"/>
        <end position="91"/>
    </location>
</feature>
<name>A0ABM5SAC6_9VIBR</name>
<dbReference type="EMBL" id="JADPMR010000004">
    <property type="protein sequence ID" value="MBF9002359.1"/>
    <property type="molecule type" value="Genomic_DNA"/>
</dbReference>
<dbReference type="Gene3D" id="1.20.1250.20">
    <property type="entry name" value="MFS general substrate transporter like domains"/>
    <property type="match status" value="1"/>
</dbReference>
<dbReference type="PROSITE" id="PS51257">
    <property type="entry name" value="PROKAR_LIPOPROTEIN"/>
    <property type="match status" value="1"/>
</dbReference>
<dbReference type="InterPro" id="IPR036259">
    <property type="entry name" value="MFS_trans_sf"/>
</dbReference>
<keyword evidence="3 6" id="KW-0812">Transmembrane</keyword>
<dbReference type="SUPFAM" id="SSF103473">
    <property type="entry name" value="MFS general substrate transporter"/>
    <property type="match status" value="1"/>
</dbReference>
<feature type="transmembrane region" description="Helical" evidence="6">
    <location>
        <begin position="329"/>
        <end position="350"/>
    </location>
</feature>
<evidence type="ECO:0000256" key="4">
    <source>
        <dbReference type="ARBA" id="ARBA00022989"/>
    </source>
</evidence>
<feature type="domain" description="Major facilitator superfamily (MFS) profile" evidence="7">
    <location>
        <begin position="1"/>
        <end position="379"/>
    </location>
</feature>
<feature type="transmembrane region" description="Helical" evidence="6">
    <location>
        <begin position="43"/>
        <end position="62"/>
    </location>
</feature>
<dbReference type="InterPro" id="IPR020846">
    <property type="entry name" value="MFS_dom"/>
</dbReference>
<feature type="transmembrane region" description="Helical" evidence="6">
    <location>
        <begin position="242"/>
        <end position="259"/>
    </location>
</feature>
<evidence type="ECO:0000313" key="9">
    <source>
        <dbReference type="Proteomes" id="UP000597206"/>
    </source>
</evidence>
<organism evidence="8 9">
    <name type="scientific">Vibrio nitrifigilis</name>
    <dbReference type="NCBI Taxonomy" id="2789781"/>
    <lineage>
        <taxon>Bacteria</taxon>
        <taxon>Pseudomonadati</taxon>
        <taxon>Pseudomonadota</taxon>
        <taxon>Gammaproteobacteria</taxon>
        <taxon>Vibrionales</taxon>
        <taxon>Vibrionaceae</taxon>
        <taxon>Vibrio</taxon>
    </lineage>
</organism>
<dbReference type="RefSeq" id="WP_196124284.1">
    <property type="nucleotide sequence ID" value="NZ_JADPMR010000004.1"/>
</dbReference>
<dbReference type="PROSITE" id="PS50850">
    <property type="entry name" value="MFS"/>
    <property type="match status" value="1"/>
</dbReference>
<evidence type="ECO:0000256" key="5">
    <source>
        <dbReference type="ARBA" id="ARBA00023136"/>
    </source>
</evidence>
<keyword evidence="5 6" id="KW-0472">Membrane</keyword>
<accession>A0ABM5SAC6</accession>
<proteinExistence type="predicted"/>
<keyword evidence="9" id="KW-1185">Reference proteome</keyword>
<feature type="transmembrane region" description="Helical" evidence="6">
    <location>
        <begin position="161"/>
        <end position="180"/>
    </location>
</feature>
<evidence type="ECO:0000259" key="7">
    <source>
        <dbReference type="PROSITE" id="PS50850"/>
    </source>
</evidence>
<feature type="transmembrane region" description="Helical" evidence="6">
    <location>
        <begin position="356"/>
        <end position="373"/>
    </location>
</feature>
<dbReference type="PANTHER" id="PTHR43124">
    <property type="entry name" value="PURINE EFFLUX PUMP PBUE"/>
    <property type="match status" value="1"/>
</dbReference>
<dbReference type="InterPro" id="IPR050189">
    <property type="entry name" value="MFS_Efflux_Transporters"/>
</dbReference>
<dbReference type="Proteomes" id="UP000597206">
    <property type="component" value="Unassembled WGS sequence"/>
</dbReference>
<keyword evidence="2" id="KW-1003">Cell membrane</keyword>
<protein>
    <submittedName>
        <fullName evidence="8">MFS transporter</fullName>
    </submittedName>
</protein>
<feature type="transmembrane region" description="Helical" evidence="6">
    <location>
        <begin position="133"/>
        <end position="155"/>
    </location>
</feature>
<feature type="transmembrane region" description="Helical" evidence="6">
    <location>
        <begin position="7"/>
        <end position="31"/>
    </location>
</feature>
<feature type="transmembrane region" description="Helical" evidence="6">
    <location>
        <begin position="292"/>
        <end position="317"/>
    </location>
</feature>
<evidence type="ECO:0000256" key="1">
    <source>
        <dbReference type="ARBA" id="ARBA00004651"/>
    </source>
</evidence>
<evidence type="ECO:0000256" key="2">
    <source>
        <dbReference type="ARBA" id="ARBA00022475"/>
    </source>
</evidence>
<dbReference type="CDD" id="cd17473">
    <property type="entry name" value="MFS_arabinose_efflux_permease_like"/>
    <property type="match status" value="1"/>
</dbReference>